<keyword evidence="2" id="KW-0378">Hydrolase</keyword>
<proteinExistence type="predicted"/>
<evidence type="ECO:0000256" key="1">
    <source>
        <dbReference type="ARBA" id="ARBA00022729"/>
    </source>
</evidence>
<dbReference type="InterPro" id="IPR029058">
    <property type="entry name" value="AB_hydrolase_fold"/>
</dbReference>
<keyword evidence="4" id="KW-1185">Reference proteome</keyword>
<dbReference type="RefSeq" id="WP_170144392.1">
    <property type="nucleotide sequence ID" value="NZ_QXDF01000001.1"/>
</dbReference>
<organism evidence="3 4">
    <name type="scientific">Dichotomicrobium thermohalophilum</name>
    <dbReference type="NCBI Taxonomy" id="933063"/>
    <lineage>
        <taxon>Bacteria</taxon>
        <taxon>Pseudomonadati</taxon>
        <taxon>Pseudomonadota</taxon>
        <taxon>Alphaproteobacteria</taxon>
        <taxon>Hyphomicrobiales</taxon>
        <taxon>Hyphomicrobiaceae</taxon>
        <taxon>Dichotomicrobium</taxon>
    </lineage>
</organism>
<dbReference type="EMBL" id="QXDF01000001">
    <property type="protein sequence ID" value="RIA56799.1"/>
    <property type="molecule type" value="Genomic_DNA"/>
</dbReference>
<reference evidence="3 4" key="1">
    <citation type="submission" date="2018-08" db="EMBL/GenBank/DDBJ databases">
        <title>Genomic Encyclopedia of Archaeal and Bacterial Type Strains, Phase II (KMG-II): from individual species to whole genera.</title>
        <authorList>
            <person name="Goeker M."/>
        </authorList>
    </citation>
    <scope>NUCLEOTIDE SEQUENCE [LARGE SCALE GENOMIC DNA]</scope>
    <source>
        <strain evidence="3 4">DSM 5002</strain>
    </source>
</reference>
<dbReference type="PANTHER" id="PTHR43037:SF1">
    <property type="entry name" value="BLL1128 PROTEIN"/>
    <property type="match status" value="1"/>
</dbReference>
<evidence type="ECO:0000313" key="4">
    <source>
        <dbReference type="Proteomes" id="UP000266273"/>
    </source>
</evidence>
<dbReference type="SUPFAM" id="SSF53474">
    <property type="entry name" value="alpha/beta-Hydrolases"/>
    <property type="match status" value="1"/>
</dbReference>
<dbReference type="Pfam" id="PF10503">
    <property type="entry name" value="Esterase_PHB"/>
    <property type="match status" value="1"/>
</dbReference>
<dbReference type="InterPro" id="IPR050955">
    <property type="entry name" value="Plant_Biomass_Hydrol_Est"/>
</dbReference>
<dbReference type="GO" id="GO:0005576">
    <property type="term" value="C:extracellular region"/>
    <property type="evidence" value="ECO:0007669"/>
    <property type="project" value="InterPro"/>
</dbReference>
<dbReference type="GO" id="GO:0016787">
    <property type="term" value="F:hydrolase activity"/>
    <property type="evidence" value="ECO:0007669"/>
    <property type="project" value="UniProtKB-KW"/>
</dbReference>
<dbReference type="PANTHER" id="PTHR43037">
    <property type="entry name" value="UNNAMED PRODUCT-RELATED"/>
    <property type="match status" value="1"/>
</dbReference>
<evidence type="ECO:0000256" key="2">
    <source>
        <dbReference type="ARBA" id="ARBA00022801"/>
    </source>
</evidence>
<dbReference type="Proteomes" id="UP000266273">
    <property type="component" value="Unassembled WGS sequence"/>
</dbReference>
<keyword evidence="1" id="KW-0732">Signal</keyword>
<evidence type="ECO:0000313" key="3">
    <source>
        <dbReference type="EMBL" id="RIA56799.1"/>
    </source>
</evidence>
<dbReference type="InterPro" id="IPR010126">
    <property type="entry name" value="Esterase_phb"/>
</dbReference>
<sequence>MSQARLGAVLVAALVVAMLGPRAEAREFYGETVVDGVPRTYTVFVPDSARDRGDSVPVVIVLHGGRGDGARVRRIMGLDRVAEREGFATVYPDSLGRGWNDGRRFRRERSDDVAFLLRLKKSLVRRGLADPDRVFVAGVSNGGMMVQRLACEVPGAFAGYASIIANMPVPVIDRCLPDRPVPMMVINGTDDRLMPYDGGDVGLRGRRGAVVSAFETVEFWRAHNGCDGRPGRRMLPNRDPRDGSRVVMFYSTDCRGAPVIHLRVEGGGHRVPGSPVQDLRFMAERVLGAQNNDISTAEVITRFFAGLDRTS</sequence>
<protein>
    <submittedName>
        <fullName evidence="3">Polyhydroxybutyrate depolymerase</fullName>
    </submittedName>
</protein>
<comment type="caution">
    <text evidence="3">The sequence shown here is derived from an EMBL/GenBank/DDBJ whole genome shotgun (WGS) entry which is preliminary data.</text>
</comment>
<dbReference type="Gene3D" id="3.40.50.1820">
    <property type="entry name" value="alpha/beta hydrolase"/>
    <property type="match status" value="1"/>
</dbReference>
<dbReference type="AlphaFoldDB" id="A0A397Q8G0"/>
<gene>
    <name evidence="3" type="ORF">BXY53_1909</name>
</gene>
<name>A0A397Q8G0_9HYPH</name>
<accession>A0A397Q8G0</accession>